<dbReference type="EMBL" id="CP069023">
    <property type="protein sequence ID" value="QRC90724.1"/>
    <property type="molecule type" value="Genomic_DNA"/>
</dbReference>
<feature type="region of interest" description="Disordered" evidence="1">
    <location>
        <begin position="1"/>
        <end position="32"/>
    </location>
</feature>
<keyword evidence="3" id="KW-1185">Reference proteome</keyword>
<dbReference type="Proteomes" id="UP000663193">
    <property type="component" value="Chromosome 1"/>
</dbReference>
<feature type="compositionally biased region" description="Polar residues" evidence="1">
    <location>
        <begin position="89"/>
        <end position="98"/>
    </location>
</feature>
<feature type="compositionally biased region" description="Polar residues" evidence="1">
    <location>
        <begin position="127"/>
        <end position="143"/>
    </location>
</feature>
<accession>A0A7U2ETC2</accession>
<protein>
    <submittedName>
        <fullName evidence="2">Uncharacterized protein</fullName>
    </submittedName>
</protein>
<gene>
    <name evidence="2" type="ORF">JI435_400550</name>
</gene>
<organism evidence="2 3">
    <name type="scientific">Phaeosphaeria nodorum (strain SN15 / ATCC MYA-4574 / FGSC 10173)</name>
    <name type="common">Glume blotch fungus</name>
    <name type="synonym">Parastagonospora nodorum</name>
    <dbReference type="NCBI Taxonomy" id="321614"/>
    <lineage>
        <taxon>Eukaryota</taxon>
        <taxon>Fungi</taxon>
        <taxon>Dikarya</taxon>
        <taxon>Ascomycota</taxon>
        <taxon>Pezizomycotina</taxon>
        <taxon>Dothideomycetes</taxon>
        <taxon>Pleosporomycetidae</taxon>
        <taxon>Pleosporales</taxon>
        <taxon>Pleosporineae</taxon>
        <taxon>Phaeosphaeriaceae</taxon>
        <taxon>Parastagonospora</taxon>
    </lineage>
</organism>
<feature type="compositionally biased region" description="Basic and acidic residues" evidence="1">
    <location>
        <begin position="16"/>
        <end position="30"/>
    </location>
</feature>
<evidence type="ECO:0000313" key="3">
    <source>
        <dbReference type="Proteomes" id="UP000663193"/>
    </source>
</evidence>
<reference evidence="3" key="1">
    <citation type="journal article" date="2021" name="BMC Genomics">
        <title>Chromosome-level genome assembly and manually-curated proteome of model necrotroph Parastagonospora nodorum Sn15 reveals a genome-wide trove of candidate effector homologs, and redundancy of virulence-related functions within an accessory chromosome.</title>
        <authorList>
            <person name="Bertazzoni S."/>
            <person name="Jones D.A.B."/>
            <person name="Phan H.T."/>
            <person name="Tan K.-C."/>
            <person name="Hane J.K."/>
        </authorList>
    </citation>
    <scope>NUCLEOTIDE SEQUENCE [LARGE SCALE GENOMIC DNA]</scope>
    <source>
        <strain evidence="3">SN15 / ATCC MYA-4574 / FGSC 10173)</strain>
    </source>
</reference>
<evidence type="ECO:0000313" key="2">
    <source>
        <dbReference type="EMBL" id="QRC90724.1"/>
    </source>
</evidence>
<sequence length="155" mass="16921">MSSEDEDGRTRSRSWRANEPRRERRIRNDSRCSNAYRTIDSVPAPSRFWKPILGGVLLAGVRSTFAPAPSACDWPKRSHGASLHLGFHPSNQQSSTASKPPPHSCAPSLRANTARPACARLPRDTNAIASNTRTTSTVSRFTIASSSATRPPPRS</sequence>
<dbReference type="AlphaFoldDB" id="A0A7U2ETC2"/>
<feature type="region of interest" description="Disordered" evidence="1">
    <location>
        <begin position="69"/>
        <end position="155"/>
    </location>
</feature>
<dbReference type="VEuPathDB" id="FungiDB:JI435_400550"/>
<evidence type="ECO:0000256" key="1">
    <source>
        <dbReference type="SAM" id="MobiDB-lite"/>
    </source>
</evidence>
<proteinExistence type="predicted"/>
<name>A0A7U2ETC2_PHANO</name>